<gene>
    <name evidence="3" type="ORF">SAMN03159428_03810</name>
    <name evidence="2" type="ORF">SAMN03159514_04537</name>
</gene>
<comment type="caution">
    <text evidence="2">The sequence shown here is derived from an EMBL/GenBank/DDBJ whole genome shotgun (WGS) entry which is preliminary data.</text>
</comment>
<feature type="transmembrane region" description="Helical" evidence="1">
    <location>
        <begin position="63"/>
        <end position="88"/>
    </location>
</feature>
<keyword evidence="1" id="KW-1133">Transmembrane helix</keyword>
<evidence type="ECO:0000256" key="1">
    <source>
        <dbReference type="SAM" id="Phobius"/>
    </source>
</evidence>
<evidence type="ECO:0000313" key="2">
    <source>
        <dbReference type="EMBL" id="SFR25076.1"/>
    </source>
</evidence>
<dbReference type="Proteomes" id="UP000198760">
    <property type="component" value="Unassembled WGS sequence"/>
</dbReference>
<dbReference type="EMBL" id="FPAV01000011">
    <property type="protein sequence ID" value="SFU06341.1"/>
    <property type="molecule type" value="Genomic_DNA"/>
</dbReference>
<reference evidence="4 5" key="1">
    <citation type="submission" date="2016-10" db="EMBL/GenBank/DDBJ databases">
        <authorList>
            <person name="Varghese N."/>
            <person name="Submissions S."/>
        </authorList>
    </citation>
    <scope>NUCLEOTIDE SEQUENCE [LARGE SCALE GENOMIC DNA]</scope>
    <source>
        <strain evidence="3 4">NFIX06</strain>
        <strain evidence="2 5">NFIX08</strain>
    </source>
</reference>
<keyword evidence="4" id="KW-1185">Reference proteome</keyword>
<dbReference type="EMBL" id="FOYJ01000013">
    <property type="protein sequence ID" value="SFR25076.1"/>
    <property type="molecule type" value="Genomic_DNA"/>
</dbReference>
<proteinExistence type="predicted"/>
<dbReference type="InterPro" id="IPR048118">
    <property type="entry name" value="KwaA"/>
</dbReference>
<evidence type="ECO:0000313" key="3">
    <source>
        <dbReference type="EMBL" id="SFU06341.1"/>
    </source>
</evidence>
<keyword evidence="1" id="KW-0812">Transmembrane</keyword>
<evidence type="ECO:0000313" key="5">
    <source>
        <dbReference type="Proteomes" id="UP000199173"/>
    </source>
</evidence>
<dbReference type="RefSeq" id="WP_338074260.1">
    <property type="nucleotide sequence ID" value="NZ_FONC01000010.1"/>
</dbReference>
<feature type="transmembrane region" description="Helical" evidence="1">
    <location>
        <begin position="30"/>
        <end position="51"/>
    </location>
</feature>
<dbReference type="AlphaFoldDB" id="A0AAX2EY58"/>
<sequence length="216" mass="25128">MIFIFYLDIFNYYAMNWGCEMKIKGTFNKIGLYILSLMLLFVFIIILSAKIPLCYGDSCEFIGFYRLAITNVIPIICFFLIGFSFYFYNRFRSLIKINNADSVTITSCQSENYESLTFLATYIVPFMGFSFDDIQKNIAYLLLVIVIGLIFIKTDKYYANPTLALFGYKLYRVNISHIGSNEVKNIIAISTDTLEVNDQVFYSFLDDYVFIARKKQ</sequence>
<accession>A0AAX2EY58</accession>
<dbReference type="Proteomes" id="UP000199173">
    <property type="component" value="Unassembled WGS sequence"/>
</dbReference>
<protein>
    <submittedName>
        <fullName evidence="2">Uncharacterized protein</fullName>
    </submittedName>
</protein>
<evidence type="ECO:0000313" key="4">
    <source>
        <dbReference type="Proteomes" id="UP000198760"/>
    </source>
</evidence>
<name>A0AAX2EY58_9ENTR</name>
<organism evidence="2 5">
    <name type="scientific">Kosakonia radicincitans</name>
    <dbReference type="NCBI Taxonomy" id="283686"/>
    <lineage>
        <taxon>Bacteria</taxon>
        <taxon>Pseudomonadati</taxon>
        <taxon>Pseudomonadota</taxon>
        <taxon>Gammaproteobacteria</taxon>
        <taxon>Enterobacterales</taxon>
        <taxon>Enterobacteriaceae</taxon>
        <taxon>Kosakonia</taxon>
    </lineage>
</organism>
<keyword evidence="1" id="KW-0472">Membrane</keyword>
<feature type="transmembrane region" description="Helical" evidence="1">
    <location>
        <begin position="137"/>
        <end position="154"/>
    </location>
</feature>
<dbReference type="NCBIfam" id="NF041622">
    <property type="entry name" value="KwaA"/>
    <property type="match status" value="1"/>
</dbReference>